<name>A0ABU3ETX8_9ENTE</name>
<evidence type="ECO:0000313" key="1">
    <source>
        <dbReference type="EMBL" id="MDT2598304.1"/>
    </source>
</evidence>
<dbReference type="RefSeq" id="WP_311821348.1">
    <property type="nucleotide sequence ID" value="NZ_JARPYF010000001.1"/>
</dbReference>
<dbReference type="EMBL" id="JARPYI010000001">
    <property type="protein sequence ID" value="MDT2598304.1"/>
    <property type="molecule type" value="Genomic_DNA"/>
</dbReference>
<dbReference type="Pfam" id="PF11148">
    <property type="entry name" value="DUF2922"/>
    <property type="match status" value="1"/>
</dbReference>
<comment type="caution">
    <text evidence="1">The sequence shown here is derived from an EMBL/GenBank/DDBJ whole genome shotgun (WGS) entry which is preliminary data.</text>
</comment>
<evidence type="ECO:0000313" key="2">
    <source>
        <dbReference type="Proteomes" id="UP001252875"/>
    </source>
</evidence>
<dbReference type="InterPro" id="IPR021321">
    <property type="entry name" value="DUF2922"/>
</dbReference>
<gene>
    <name evidence="1" type="ORF">P7D85_00880</name>
</gene>
<reference evidence="1 2" key="1">
    <citation type="submission" date="2023-03" db="EMBL/GenBank/DDBJ databases">
        <authorList>
            <person name="Shen W."/>
            <person name="Cai J."/>
        </authorList>
    </citation>
    <scope>NUCLEOTIDE SEQUENCE [LARGE SCALE GENOMIC DNA]</scope>
    <source>
        <strain evidence="1 2">D6-4</strain>
    </source>
</reference>
<keyword evidence="2" id="KW-1185">Reference proteome</keyword>
<accession>A0ABU3ETX8</accession>
<proteinExistence type="predicted"/>
<organism evidence="1 2">
    <name type="scientific">Enterococcus hulanensis</name>
    <dbReference type="NCBI Taxonomy" id="2559929"/>
    <lineage>
        <taxon>Bacteria</taxon>
        <taxon>Bacillati</taxon>
        <taxon>Bacillota</taxon>
        <taxon>Bacilli</taxon>
        <taxon>Lactobacillales</taxon>
        <taxon>Enterococcaceae</taxon>
        <taxon>Enterococcus</taxon>
    </lineage>
</organism>
<protein>
    <submittedName>
        <fullName evidence="1">DUF2922 domain-containing protein</fullName>
    </submittedName>
</protein>
<sequence>MRKVVAVFENSLGKNHRWSMDEPASNKSPKEIKAALEKITTMNLFEKGTTRLFQKVVGAKFVEVTETPIFGEVDEAIMPEWSAQFAADTISAYKIEENSTLEVSKKGFTIRIADESEAGITQMELDFPAEADILTMSEAELTTMVTEVLPEQPVLKGISYEELEKPALASLMAEASERESVVCKEIKEEPKVKKDDQEIAKKRRSKPINHKLLERFNKYKPKE</sequence>
<dbReference type="Proteomes" id="UP001252875">
    <property type="component" value="Unassembled WGS sequence"/>
</dbReference>